<feature type="region of interest" description="Disordered" evidence="4">
    <location>
        <begin position="1472"/>
        <end position="1506"/>
    </location>
</feature>
<feature type="compositionally biased region" description="Polar residues" evidence="4">
    <location>
        <begin position="1254"/>
        <end position="1273"/>
    </location>
</feature>
<dbReference type="CDD" id="cd00105">
    <property type="entry name" value="KH-I"/>
    <property type="match status" value="2"/>
</dbReference>
<dbReference type="SMART" id="SM00322">
    <property type="entry name" value="KH"/>
    <property type="match status" value="2"/>
</dbReference>
<evidence type="ECO:0000313" key="6">
    <source>
        <dbReference type="EMBL" id="CAB9497594.1"/>
    </source>
</evidence>
<feature type="compositionally biased region" description="Low complexity" evidence="4">
    <location>
        <begin position="166"/>
        <end position="178"/>
    </location>
</feature>
<feature type="compositionally biased region" description="Pro residues" evidence="4">
    <location>
        <begin position="669"/>
        <end position="678"/>
    </location>
</feature>
<feature type="compositionally biased region" description="Basic residues" evidence="4">
    <location>
        <begin position="69"/>
        <end position="79"/>
    </location>
</feature>
<dbReference type="EMBL" id="CAICTM010000022">
    <property type="protein sequence ID" value="CAB9497594.1"/>
    <property type="molecule type" value="Genomic_DNA"/>
</dbReference>
<keyword evidence="2" id="KW-0694">RNA-binding</keyword>
<dbReference type="GO" id="GO:0003723">
    <property type="term" value="F:RNA binding"/>
    <property type="evidence" value="ECO:0007669"/>
    <property type="project" value="UniProtKB-UniRule"/>
</dbReference>
<evidence type="ECO:0000256" key="1">
    <source>
        <dbReference type="ARBA" id="ARBA00022737"/>
    </source>
</evidence>
<dbReference type="InterPro" id="IPR036612">
    <property type="entry name" value="KH_dom_type_1_sf"/>
</dbReference>
<organism evidence="6 7">
    <name type="scientific">Seminavis robusta</name>
    <dbReference type="NCBI Taxonomy" id="568900"/>
    <lineage>
        <taxon>Eukaryota</taxon>
        <taxon>Sar</taxon>
        <taxon>Stramenopiles</taxon>
        <taxon>Ochrophyta</taxon>
        <taxon>Bacillariophyta</taxon>
        <taxon>Bacillariophyceae</taxon>
        <taxon>Bacillariophycidae</taxon>
        <taxon>Naviculales</taxon>
        <taxon>Naviculaceae</taxon>
        <taxon>Seminavis</taxon>
    </lineage>
</organism>
<feature type="compositionally biased region" description="Acidic residues" evidence="4">
    <location>
        <begin position="111"/>
        <end position="137"/>
    </location>
</feature>
<sequence>MPPRRRGKATTSRAAAIQAVQRKRRAQLQQHDDDDEDDDNHHNHHHNHLHSSSNTRYSNHLNSKDNNHHHNLCHHHHQSHQSLHNNSNHNATTGKRILNKQLGKKRSHHDDEEEEEVDDDFSSNDDEDDDEDDDDDCPPPLVGNDEEFCDGDAGDVDDDDDDDDAVVGSTGGSSNTMSGEGGCLHCHKSATTSDIQVRCDECQAYICQTCHWCHEFQANHEIRVCDRCDAFYCRTCDEMDQCDDCGEVVCASCSTLLSCKFCGGGLCEECATACGRCGIVLCSRDAKFAVDCDTCRLSYCLVCLASGSKDPCVRCGHRPSKRMEQLSLLQAAASAASKHSNSGRPNASRHHHQYHHHASSHHASTSTKRTSATSTTSVSRDQQDKEMVDKYMVDKYMAEKEKADAAAAALLAELDEEEAHEKSKKNKKKRKKERQQAKKDEEVKKSSPEPDNRPSSSKKQPLDQTDNGQQPRDEDNYDDDSDVEIIDIAKPSAKKDNGKEGKKKKKKKSIASSSQEDVNNTKSAESSASATTNKDTTLSGGVAAAVSEAETLEVPPTDPIEQQLAECVVDSDMNGIEEILLSLKGVPGRAQLRKNAKKALKKLKAEQDAIDEAAAVKEAERLAKLQEEEDKRHAFTKVTSHQNRSNSGAGTPATHSETTGSTAAAASNRPPPPPPLPPNELYRVVSLTHNKPMHPTASSLRGSKTQQTANAATGIRSECILHIAYNVVGWVIGKGGQRIRDLMEESGAKVWIDQEHLSEKDPRIVFVSGNRKSVEIGVKLVKELVNKAPVPGAPPVGETELSHPSTGNILEVAMKNLTFGSPMKSPLSKELSLTKAIPGIDPPLSGSITRTLANGEHAHEISCEACFVPLLIGRRGWTIKHIQDSSGARVDIDQTVTPRKVRISGAKDNVQTAIRMVRDVLSYPHAQLQGAAESLEDLERNPPESLKPTPHILQSVEAAAETKVEPVLNILDTVAPAPEPPAKTAPVASAPVATIPIAPAPPTLAQPELNVATLSNTTTVGASNQAFGPTVSAANSPPKMVAHVTDERVHTPPPSSHINIGDAKSTISASSSLSSTPEPSMASSSKGHFGSSGTPGGPLIPPEYSGGYAQPQQTHQTAATGTHLFGQQQSNLPQMNLNTITDTHGGGGVPTTQHAAPHLFAAGMAGSSMPAVSPRYDMQTGIPRGFPQRPHQQQQRLPDNQQSMLMGQSILREQQQQQQHLPAAVRSMNGLGGMPHHGGHYRPRPDAHAYHGASSMQFPSTMQNPQRSLHVHQQSAFHASDQKQMRHNHAPDMGMGGRFHPSYDSGAGNVVDHRGKSGNYPTGGMWGSSRAAPFVPGADNSRVVRHSSGSEAYPHNPLPVPSRSTRSSSTAAALGGLGIGTLPPLDTKGIGKDMGQNNCVRSSSMNTGKDDSRMVDSLFGPTESGNDEKDVLPGFQGLALGDGLGSEMWSKNLTQDWDSDAKGSSALFAAIQPNLGSGTGAGAGANDSHPSRSRFLWGSESQGQSS</sequence>
<feature type="domain" description="K Homology" evidence="5">
    <location>
        <begin position="715"/>
        <end position="786"/>
    </location>
</feature>
<dbReference type="Proteomes" id="UP001153069">
    <property type="component" value="Unassembled WGS sequence"/>
</dbReference>
<feature type="compositionally biased region" description="Polar residues" evidence="4">
    <location>
        <begin position="453"/>
        <end position="470"/>
    </location>
</feature>
<evidence type="ECO:0000256" key="2">
    <source>
        <dbReference type="PROSITE-ProRule" id="PRU00117"/>
    </source>
</evidence>
<feature type="compositionally biased region" description="Low complexity" evidence="4">
    <location>
        <begin position="80"/>
        <end position="90"/>
    </location>
</feature>
<keyword evidence="1" id="KW-0677">Repeat</keyword>
<dbReference type="Gene3D" id="3.30.1370.10">
    <property type="entry name" value="K Homology domain, type 1"/>
    <property type="match status" value="2"/>
</dbReference>
<feature type="region of interest" description="Disordered" evidence="4">
    <location>
        <begin position="1227"/>
        <end position="1273"/>
    </location>
</feature>
<feature type="region of interest" description="Disordered" evidence="4">
    <location>
        <begin position="626"/>
        <end position="681"/>
    </location>
</feature>
<dbReference type="Pfam" id="PF00013">
    <property type="entry name" value="KH_1"/>
    <property type="match status" value="2"/>
</dbReference>
<dbReference type="PROSITE" id="PS50084">
    <property type="entry name" value="KH_TYPE_1"/>
    <property type="match status" value="2"/>
</dbReference>
<feature type="region of interest" description="Disordered" evidence="4">
    <location>
        <begin position="416"/>
        <end position="544"/>
    </location>
</feature>
<feature type="compositionally biased region" description="Low complexity" evidence="4">
    <location>
        <begin position="1067"/>
        <end position="1085"/>
    </location>
</feature>
<feature type="compositionally biased region" description="Acidic residues" evidence="4">
    <location>
        <begin position="475"/>
        <end position="485"/>
    </location>
</feature>
<feature type="compositionally biased region" description="Basic residues" evidence="4">
    <location>
        <begin position="422"/>
        <end position="433"/>
    </location>
</feature>
<name>A0A9N8DBA1_9STRA</name>
<feature type="region of interest" description="Disordered" evidence="4">
    <location>
        <begin position="334"/>
        <end position="386"/>
    </location>
</feature>
<feature type="domain" description="K Homology" evidence="5">
    <location>
        <begin position="855"/>
        <end position="922"/>
    </location>
</feature>
<gene>
    <name evidence="6" type="ORF">SEMRO_22_G015380.1</name>
</gene>
<evidence type="ECO:0000256" key="4">
    <source>
        <dbReference type="SAM" id="MobiDB-lite"/>
    </source>
</evidence>
<comment type="caution">
    <text evidence="6">The sequence shown here is derived from an EMBL/GenBank/DDBJ whole genome shotgun (WGS) entry which is preliminary data.</text>
</comment>
<feature type="compositionally biased region" description="Low complexity" evidence="4">
    <location>
        <begin position="653"/>
        <end position="667"/>
    </location>
</feature>
<evidence type="ECO:0000256" key="3">
    <source>
        <dbReference type="SAM" id="Coils"/>
    </source>
</evidence>
<feature type="compositionally biased region" description="Polar residues" evidence="4">
    <location>
        <begin position="50"/>
        <end position="61"/>
    </location>
</feature>
<evidence type="ECO:0000313" key="7">
    <source>
        <dbReference type="Proteomes" id="UP001153069"/>
    </source>
</evidence>
<dbReference type="InterPro" id="IPR004087">
    <property type="entry name" value="KH_dom"/>
</dbReference>
<accession>A0A9N8DBA1</accession>
<feature type="compositionally biased region" description="Low complexity" evidence="4">
    <location>
        <begin position="361"/>
        <end position="380"/>
    </location>
</feature>
<reference evidence="6" key="1">
    <citation type="submission" date="2020-06" db="EMBL/GenBank/DDBJ databases">
        <authorList>
            <consortium name="Plant Systems Biology data submission"/>
        </authorList>
    </citation>
    <scope>NUCLEOTIDE SEQUENCE</scope>
    <source>
        <strain evidence="6">D6</strain>
    </source>
</reference>
<proteinExistence type="predicted"/>
<feature type="coiled-coil region" evidence="3">
    <location>
        <begin position="589"/>
        <end position="620"/>
    </location>
</feature>
<feature type="compositionally biased region" description="Acidic residues" evidence="4">
    <location>
        <begin position="144"/>
        <end position="165"/>
    </location>
</feature>
<dbReference type="PANTHER" id="PTHR10288">
    <property type="entry name" value="KH DOMAIN CONTAINING RNA BINDING PROTEIN"/>
    <property type="match status" value="1"/>
</dbReference>
<evidence type="ECO:0000259" key="5">
    <source>
        <dbReference type="SMART" id="SM00322"/>
    </source>
</evidence>
<feature type="compositionally biased region" description="Low complexity" evidence="4">
    <location>
        <begin position="520"/>
        <end position="534"/>
    </location>
</feature>
<dbReference type="SUPFAM" id="SSF54791">
    <property type="entry name" value="Eukaryotic type KH-domain (KH-domain type I)"/>
    <property type="match status" value="2"/>
</dbReference>
<keyword evidence="7" id="KW-1185">Reference proteome</keyword>
<feature type="compositionally biased region" description="Basic and acidic residues" evidence="4">
    <location>
        <begin position="434"/>
        <end position="452"/>
    </location>
</feature>
<dbReference type="OrthoDB" id="5204190at2759"/>
<feature type="compositionally biased region" description="Polar residues" evidence="4">
    <location>
        <begin position="637"/>
        <end position="649"/>
    </location>
</feature>
<feature type="compositionally biased region" description="Basic residues" evidence="4">
    <location>
        <begin position="347"/>
        <end position="360"/>
    </location>
</feature>
<protein>
    <submittedName>
        <fullName evidence="6">Far upstream element-binding protein 1</fullName>
    </submittedName>
</protein>
<dbReference type="InterPro" id="IPR004088">
    <property type="entry name" value="KH_dom_type_1"/>
</dbReference>
<feature type="region of interest" description="Disordered" evidence="4">
    <location>
        <begin position="1067"/>
        <end position="1117"/>
    </location>
</feature>
<keyword evidence="3" id="KW-0175">Coiled coil</keyword>
<feature type="region of interest" description="Disordered" evidence="4">
    <location>
        <begin position="1347"/>
        <end position="1368"/>
    </location>
</feature>
<feature type="region of interest" description="Disordered" evidence="4">
    <location>
        <begin position="1"/>
        <end position="179"/>
    </location>
</feature>